<keyword evidence="1" id="KW-1133">Transmembrane helix</keyword>
<proteinExistence type="predicted"/>
<dbReference type="Proteomes" id="UP000494363">
    <property type="component" value="Unassembled WGS sequence"/>
</dbReference>
<dbReference type="EMBL" id="CADIKH010000048">
    <property type="protein sequence ID" value="CAB3770844.1"/>
    <property type="molecule type" value="Genomic_DNA"/>
</dbReference>
<accession>A0A6J5EXP7</accession>
<evidence type="ECO:0000256" key="1">
    <source>
        <dbReference type="SAM" id="Phobius"/>
    </source>
</evidence>
<sequence>MMLEGTGTYLILCGILVAGLAGAFWFTEILPGNRRHSGKRKNRSH</sequence>
<reference evidence="2 3" key="1">
    <citation type="submission" date="2020-04" db="EMBL/GenBank/DDBJ databases">
        <authorList>
            <person name="De Canck E."/>
        </authorList>
    </citation>
    <scope>NUCLEOTIDE SEQUENCE [LARGE SCALE GENOMIC DNA]</scope>
    <source>
        <strain evidence="2 3">LMG 29542</strain>
    </source>
</reference>
<name>A0A6J5EXP7_9BURK</name>
<organism evidence="2 3">
    <name type="scientific">Paraburkholderia humisilvae</name>
    <dbReference type="NCBI Taxonomy" id="627669"/>
    <lineage>
        <taxon>Bacteria</taxon>
        <taxon>Pseudomonadati</taxon>
        <taxon>Pseudomonadota</taxon>
        <taxon>Betaproteobacteria</taxon>
        <taxon>Burkholderiales</taxon>
        <taxon>Burkholderiaceae</taxon>
        <taxon>Paraburkholderia</taxon>
    </lineage>
</organism>
<evidence type="ECO:0000313" key="3">
    <source>
        <dbReference type="Proteomes" id="UP000494363"/>
    </source>
</evidence>
<protein>
    <submittedName>
        <fullName evidence="2">Uncharacterized protein</fullName>
    </submittedName>
</protein>
<feature type="transmembrane region" description="Helical" evidence="1">
    <location>
        <begin position="6"/>
        <end position="26"/>
    </location>
</feature>
<evidence type="ECO:0000313" key="2">
    <source>
        <dbReference type="EMBL" id="CAB3770844.1"/>
    </source>
</evidence>
<gene>
    <name evidence="2" type="ORF">LMG29542_06462</name>
</gene>
<keyword evidence="3" id="KW-1185">Reference proteome</keyword>
<keyword evidence="1" id="KW-0472">Membrane</keyword>
<dbReference type="AlphaFoldDB" id="A0A6J5EXP7"/>
<keyword evidence="1" id="KW-0812">Transmembrane</keyword>